<dbReference type="Pfam" id="PF20710">
    <property type="entry name" value="DUF6824"/>
    <property type="match status" value="1"/>
</dbReference>
<gene>
    <name evidence="3" type="ORF">CYCCA115_LOCUS15146</name>
</gene>
<dbReference type="EMBL" id="CAKOGP040001869">
    <property type="protein sequence ID" value="CAJ1954553.1"/>
    <property type="molecule type" value="Genomic_DNA"/>
</dbReference>
<feature type="region of interest" description="Disordered" evidence="1">
    <location>
        <begin position="1"/>
        <end position="29"/>
    </location>
</feature>
<name>A0AAD2FW57_9STRA</name>
<evidence type="ECO:0000259" key="2">
    <source>
        <dbReference type="Pfam" id="PF20710"/>
    </source>
</evidence>
<feature type="compositionally biased region" description="Basic and acidic residues" evidence="1">
    <location>
        <begin position="147"/>
        <end position="162"/>
    </location>
</feature>
<evidence type="ECO:0000313" key="3">
    <source>
        <dbReference type="EMBL" id="CAJ1954553.1"/>
    </source>
</evidence>
<feature type="domain" description="DUF6824" evidence="2">
    <location>
        <begin position="40"/>
        <end position="121"/>
    </location>
</feature>
<protein>
    <recommendedName>
        <fullName evidence="2">DUF6824 domain-containing protein</fullName>
    </recommendedName>
</protein>
<feature type="compositionally biased region" description="Polar residues" evidence="1">
    <location>
        <begin position="134"/>
        <end position="143"/>
    </location>
</feature>
<comment type="caution">
    <text evidence="3">The sequence shown here is derived from an EMBL/GenBank/DDBJ whole genome shotgun (WGS) entry which is preliminary data.</text>
</comment>
<sequence length="278" mass="30800">METTKGDKINNRSDPSPTKKGHLKEGSPNAVAVTVPRQNDIILGRGKGAQNHPGNRIMRKTLTQYWKRYVEAKHGVKQCVVKEAYHELVQGDIRFLKRDENDHWVLVDKETALLKVGHCLRGATRKEQRPQLKPQAQTANINSCDEGASRQDRSGTRGDERVSGGQHQSGILGECSTDELSLVPPPFGNLYGPSIPSPGSISQSLLWQGMQNQYPIARQELPGRSSLQIPNIFSRAEFLRAHSSVSATPAVDAVHLALRDEIMKELQRAQMMGAVLPY</sequence>
<reference evidence="3" key="1">
    <citation type="submission" date="2023-08" db="EMBL/GenBank/DDBJ databases">
        <authorList>
            <person name="Audoor S."/>
            <person name="Bilcke G."/>
        </authorList>
    </citation>
    <scope>NUCLEOTIDE SEQUENCE</scope>
</reference>
<dbReference type="Proteomes" id="UP001295423">
    <property type="component" value="Unassembled WGS sequence"/>
</dbReference>
<feature type="compositionally biased region" description="Basic and acidic residues" evidence="1">
    <location>
        <begin position="1"/>
        <end position="11"/>
    </location>
</feature>
<evidence type="ECO:0000256" key="1">
    <source>
        <dbReference type="SAM" id="MobiDB-lite"/>
    </source>
</evidence>
<feature type="region of interest" description="Disordered" evidence="1">
    <location>
        <begin position="124"/>
        <end position="174"/>
    </location>
</feature>
<keyword evidence="4" id="KW-1185">Reference proteome</keyword>
<organism evidence="3 4">
    <name type="scientific">Cylindrotheca closterium</name>
    <dbReference type="NCBI Taxonomy" id="2856"/>
    <lineage>
        <taxon>Eukaryota</taxon>
        <taxon>Sar</taxon>
        <taxon>Stramenopiles</taxon>
        <taxon>Ochrophyta</taxon>
        <taxon>Bacillariophyta</taxon>
        <taxon>Bacillariophyceae</taxon>
        <taxon>Bacillariophycidae</taxon>
        <taxon>Bacillariales</taxon>
        <taxon>Bacillariaceae</taxon>
        <taxon>Cylindrotheca</taxon>
    </lineage>
</organism>
<accession>A0AAD2FW57</accession>
<dbReference type="AlphaFoldDB" id="A0AAD2FW57"/>
<proteinExistence type="predicted"/>
<evidence type="ECO:0000313" key="4">
    <source>
        <dbReference type="Proteomes" id="UP001295423"/>
    </source>
</evidence>
<dbReference type="InterPro" id="IPR049227">
    <property type="entry name" value="DUF6824"/>
</dbReference>